<gene>
    <name evidence="2" type="ORF">HOP52_09560</name>
</gene>
<dbReference type="InterPro" id="IPR028973">
    <property type="entry name" value="PhnB-like"/>
</dbReference>
<dbReference type="Gene3D" id="3.30.720.100">
    <property type="match status" value="1"/>
</dbReference>
<evidence type="ECO:0000259" key="1">
    <source>
        <dbReference type="Pfam" id="PF06983"/>
    </source>
</evidence>
<protein>
    <recommendedName>
        <fullName evidence="1">PhnB-like domain-containing protein</fullName>
    </recommendedName>
</protein>
<dbReference type="InterPro" id="IPR029068">
    <property type="entry name" value="Glyas_Bleomycin-R_OHBP_Dase"/>
</dbReference>
<reference evidence="2 3" key="1">
    <citation type="submission" date="2020-05" db="EMBL/GenBank/DDBJ databases">
        <title>Comparative genomic analysis of denitrifying bacteria from Halomonas genus.</title>
        <authorList>
            <person name="Wang L."/>
            <person name="Shao Z."/>
        </authorList>
    </citation>
    <scope>NUCLEOTIDE SEQUENCE [LARGE SCALE GENOMIC DNA]</scope>
    <source>
        <strain evidence="2 3">A4</strain>
    </source>
</reference>
<sequence length="46" mass="5239">MAHHITPQLMFEGSAEAALRFYVSLFEEAEITHLERYGPDEDSAEV</sequence>
<evidence type="ECO:0000313" key="3">
    <source>
        <dbReference type="Proteomes" id="UP000814385"/>
    </source>
</evidence>
<proteinExistence type="predicted"/>
<keyword evidence="3" id="KW-1185">Reference proteome</keyword>
<dbReference type="Pfam" id="PF06983">
    <property type="entry name" value="3-dmu-9_3-mt"/>
    <property type="match status" value="1"/>
</dbReference>
<dbReference type="RefSeq" id="WP_238977143.1">
    <property type="nucleotide sequence ID" value="NZ_JABFUC010000006.1"/>
</dbReference>
<dbReference type="EMBL" id="JABFUC010000006">
    <property type="protein sequence ID" value="MCG6657999.1"/>
    <property type="molecule type" value="Genomic_DNA"/>
</dbReference>
<feature type="domain" description="PhnB-like" evidence="1">
    <location>
        <begin position="4"/>
        <end position="43"/>
    </location>
</feature>
<comment type="caution">
    <text evidence="2">The sequence shown here is derived from an EMBL/GenBank/DDBJ whole genome shotgun (WGS) entry which is preliminary data.</text>
</comment>
<accession>A0ABS9P8B2</accession>
<organism evidence="2 3">
    <name type="scientific">Billgrantia campisalis</name>
    <dbReference type="NCBI Taxonomy" id="74661"/>
    <lineage>
        <taxon>Bacteria</taxon>
        <taxon>Pseudomonadati</taxon>
        <taxon>Pseudomonadota</taxon>
        <taxon>Gammaproteobacteria</taxon>
        <taxon>Oceanospirillales</taxon>
        <taxon>Halomonadaceae</taxon>
        <taxon>Billgrantia</taxon>
    </lineage>
</organism>
<evidence type="ECO:0000313" key="2">
    <source>
        <dbReference type="EMBL" id="MCG6657999.1"/>
    </source>
</evidence>
<name>A0ABS9P8B2_9GAMM</name>
<dbReference type="Proteomes" id="UP000814385">
    <property type="component" value="Unassembled WGS sequence"/>
</dbReference>
<dbReference type="SUPFAM" id="SSF54593">
    <property type="entry name" value="Glyoxalase/Bleomycin resistance protein/Dihydroxybiphenyl dioxygenase"/>
    <property type="match status" value="1"/>
</dbReference>